<proteinExistence type="predicted"/>
<comment type="caution">
    <text evidence="2">The sequence shown here is derived from an EMBL/GenBank/DDBJ whole genome shotgun (WGS) entry which is preliminary data.</text>
</comment>
<evidence type="ECO:0000259" key="1">
    <source>
        <dbReference type="Pfam" id="PF02698"/>
    </source>
</evidence>
<dbReference type="RefSeq" id="WP_377389285.1">
    <property type="nucleotide sequence ID" value="NZ_JBHUIX010000009.1"/>
</dbReference>
<dbReference type="PANTHER" id="PTHR30336">
    <property type="entry name" value="INNER MEMBRANE PROTEIN, PROBABLE PERMEASE"/>
    <property type="match status" value="1"/>
</dbReference>
<reference evidence="3" key="1">
    <citation type="journal article" date="2019" name="Int. J. Syst. Evol. Microbiol.">
        <title>The Global Catalogue of Microorganisms (GCM) 10K type strain sequencing project: providing services to taxonomists for standard genome sequencing and annotation.</title>
        <authorList>
            <consortium name="The Broad Institute Genomics Platform"/>
            <consortium name="The Broad Institute Genome Sequencing Center for Infectious Disease"/>
            <person name="Wu L."/>
            <person name="Ma J."/>
        </authorList>
    </citation>
    <scope>NUCLEOTIDE SEQUENCE [LARGE SCALE GENOMIC DNA]</scope>
    <source>
        <strain evidence="3">CCUG 55131</strain>
    </source>
</reference>
<organism evidence="2 3">
    <name type="scientific">Rhodobacter lacus</name>
    <dbReference type="NCBI Taxonomy" id="1641972"/>
    <lineage>
        <taxon>Bacteria</taxon>
        <taxon>Pseudomonadati</taxon>
        <taxon>Pseudomonadota</taxon>
        <taxon>Alphaproteobacteria</taxon>
        <taxon>Rhodobacterales</taxon>
        <taxon>Rhodobacter group</taxon>
        <taxon>Rhodobacter</taxon>
    </lineage>
</organism>
<dbReference type="CDD" id="cd06259">
    <property type="entry name" value="YdcF-like"/>
    <property type="match status" value="1"/>
</dbReference>
<dbReference type="PANTHER" id="PTHR30336:SF20">
    <property type="entry name" value="DUF218 DOMAIN-CONTAINING PROTEIN"/>
    <property type="match status" value="1"/>
</dbReference>
<evidence type="ECO:0000313" key="2">
    <source>
        <dbReference type="EMBL" id="MFD2174133.1"/>
    </source>
</evidence>
<dbReference type="InterPro" id="IPR003848">
    <property type="entry name" value="DUF218"/>
</dbReference>
<dbReference type="Pfam" id="PF02698">
    <property type="entry name" value="DUF218"/>
    <property type="match status" value="1"/>
</dbReference>
<dbReference type="InterPro" id="IPR051599">
    <property type="entry name" value="Cell_Envelope_Assoc"/>
</dbReference>
<gene>
    <name evidence="2" type="ORF">ACFSM0_08530</name>
</gene>
<accession>A0ABW5A9Y0</accession>
<sequence length="161" mass="17070">MSAPVAIVLGARIAPDGTPSAAVVRRTRHAIALYRAGEVSHLVLSGAAFDGAPSEAAVMAQLCRAAGVPEVALTLEPRARTTRENLTFSAALVPGARRVVVTDAYHAARAALAARQLGLAVVLSCPPAPELAPRQRLKLALREALARLWYRLRYGRFSATR</sequence>
<protein>
    <submittedName>
        <fullName evidence="2">YdcF family protein</fullName>
    </submittedName>
</protein>
<dbReference type="InterPro" id="IPR014729">
    <property type="entry name" value="Rossmann-like_a/b/a_fold"/>
</dbReference>
<dbReference type="Gene3D" id="3.40.50.620">
    <property type="entry name" value="HUPs"/>
    <property type="match status" value="1"/>
</dbReference>
<keyword evidence="3" id="KW-1185">Reference proteome</keyword>
<dbReference type="Proteomes" id="UP001597413">
    <property type="component" value="Unassembled WGS sequence"/>
</dbReference>
<name>A0ABW5A9Y0_9RHOB</name>
<evidence type="ECO:0000313" key="3">
    <source>
        <dbReference type="Proteomes" id="UP001597413"/>
    </source>
</evidence>
<feature type="domain" description="DUF218" evidence="1">
    <location>
        <begin position="5"/>
        <end position="145"/>
    </location>
</feature>
<dbReference type="EMBL" id="JBHUIX010000009">
    <property type="protein sequence ID" value="MFD2174133.1"/>
    <property type="molecule type" value="Genomic_DNA"/>
</dbReference>